<evidence type="ECO:0000313" key="2">
    <source>
        <dbReference type="Proteomes" id="UP000253061"/>
    </source>
</evidence>
<comment type="caution">
    <text evidence="1">The sequence shown here is derived from an EMBL/GenBank/DDBJ whole genome shotgun (WGS) entry which is preliminary data.</text>
</comment>
<dbReference type="Proteomes" id="UP000253061">
    <property type="component" value="Unassembled WGS sequence"/>
</dbReference>
<organism evidence="1 2">
    <name type="scientific">Thalassospira profundimaris</name>
    <dbReference type="NCBI Taxonomy" id="502049"/>
    <lineage>
        <taxon>Bacteria</taxon>
        <taxon>Pseudomonadati</taxon>
        <taxon>Pseudomonadota</taxon>
        <taxon>Alphaproteobacteria</taxon>
        <taxon>Rhodospirillales</taxon>
        <taxon>Thalassospiraceae</taxon>
        <taxon>Thalassospira</taxon>
    </lineage>
</organism>
<reference evidence="1 2" key="1">
    <citation type="submission" date="2014-07" db="EMBL/GenBank/DDBJ databases">
        <title>Draft genome sequence of Thalassospira profundimaris R8-17.</title>
        <authorList>
            <person name="Lai Q."/>
            <person name="Shao Z."/>
        </authorList>
    </citation>
    <scope>NUCLEOTIDE SEQUENCE [LARGE SCALE GENOMIC DNA]</scope>
    <source>
        <strain evidence="1 2">R8-17</strain>
    </source>
</reference>
<dbReference type="InterPro" id="IPR026349">
    <property type="entry name" value="CHP04255"/>
</dbReference>
<sequence length="283" mass="32285">MAEIFLPNENNAIIRLNVTLALAKPLQPNDFAEIDKHYKDFKDDFPRRERENELATLTLSATGIEQTPKNPSQDGFTGMRYELFNREGSVARGVRVSGNLLQISIGDYSCWENEADYVGKIVRKFLSYLVNENHLNSVQVHIIDEFVFDPYDSFVPSKFLNPKSVTLPSYVFENTLNWHVHTGAFVDPGNQDYRQLDKVNVDVIDDDSDPVSRKRKLRLTFVHLALYDLPSEKFEQPSVSQMLKDEAIFAAVFDNLHAKNVTMLKDIIGEDLKARLKGLNDGD</sequence>
<dbReference type="EMBL" id="JPWB01000005">
    <property type="protein sequence ID" value="RCK21560.1"/>
    <property type="molecule type" value="Genomic_DNA"/>
</dbReference>
<name>A0A367VBE4_9PROT</name>
<dbReference type="AlphaFoldDB" id="A0A367VBE4"/>
<evidence type="ECO:0008006" key="3">
    <source>
        <dbReference type="Google" id="ProtNLM"/>
    </source>
</evidence>
<gene>
    <name evidence="1" type="ORF">TH6_13260</name>
</gene>
<protein>
    <recommendedName>
        <fullName evidence="3">TIGR04255 family protein</fullName>
    </recommendedName>
</protein>
<accession>A0A367VBE4</accession>
<dbReference type="RefSeq" id="WP_062955637.1">
    <property type="nucleotide sequence ID" value="NZ_JPWB01000005.1"/>
</dbReference>
<proteinExistence type="predicted"/>
<evidence type="ECO:0000313" key="1">
    <source>
        <dbReference type="EMBL" id="RCK21560.1"/>
    </source>
</evidence>
<dbReference type="NCBIfam" id="TIGR04255">
    <property type="entry name" value="sporadTIGR04255"/>
    <property type="match status" value="1"/>
</dbReference>